<feature type="region of interest" description="Disordered" evidence="8">
    <location>
        <begin position="134"/>
        <end position="213"/>
    </location>
</feature>
<keyword evidence="7" id="KW-0539">Nucleus</keyword>
<keyword evidence="5" id="KW-0238">DNA-binding</keyword>
<dbReference type="InterPro" id="IPR007219">
    <property type="entry name" value="XnlR_reg_dom"/>
</dbReference>
<dbReference type="SMART" id="SM00066">
    <property type="entry name" value="GAL4"/>
    <property type="match status" value="1"/>
</dbReference>
<dbReference type="PROSITE" id="PS00463">
    <property type="entry name" value="ZN2_CY6_FUNGAL_1"/>
    <property type="match status" value="1"/>
</dbReference>
<dbReference type="InterPro" id="IPR001138">
    <property type="entry name" value="Zn2Cys6_DnaBD"/>
</dbReference>
<feature type="domain" description="Zn(2)-C6 fungal-type" evidence="9">
    <location>
        <begin position="28"/>
        <end position="57"/>
    </location>
</feature>
<sequence>MSLNAPSQADVQSRDGVSELPDPRVGQACIACRRKKVKCDGKQPCFKCSSRDQACEYPGSRDNASASRYYATSFEARCQQMDALCRRLEDLAGQLTHSINSLNQSPTTATHGRDTANEDLLQAAQVLKSMPELRSSMHGPASGGGPAPESRPMGIANGYQPRHATLNPPIPYHLENSGPVDSGDDDDLDSDLDSQDSTPGQDAGRETNRAGTMVKDSYGRLRFVGGATNNMLIEAVQSLSSAPSASSMTAGPPGASHPHDPSDGVEIPFFIRGKTWPDLPFLPKPEQLSRPPQYTADLLVGLYFEKLHYTFPVLFEPQFMQQYRQMCRAPSDAPSSQDRRFLMVFFGVCACASSLISGNSERGFAGIEHYEKALLLYYASTGEASLERVQCLALLSMCAAGWNTLTQSWILAAQAVRAALDIGLHLSGRLIMPTTASPDRVDPSEFLRMQISRRIWWSVYSLDRVTSICLGRPFAVHDEDCYCEMPLNISDDDLEQHCRILKQNNAPAGHRAPGSGQSPPLSGFLAFARLCRIAGRIQQLNSPHSIRKLASTSPRKAQKFVSRVAAHDRSLRVWFDNLPDDVRLSVNMVQGSPEQNRVRTMGVIVFIVHAGSLLNLYRCFVGHPRHAALLAGDASAEAVDAVSQCRIAARECINAAELVRDLVPPSHYLAICVHYLTLSGVVLLRMPTAQPDPQTISDVEKCIRFLSELEPRWTGARRSRAIIEQLLAQYRSKAAAMAAGEAPGFQGYFRNGTEGEAPGGTGTGTKRTYEEFGAVAEEEQQLFWHQIPGSELFPSESVDPGLFSWGDGVL</sequence>
<keyword evidence="11" id="KW-1185">Reference proteome</keyword>
<feature type="compositionally biased region" description="Low complexity" evidence="8">
    <location>
        <begin position="243"/>
        <end position="256"/>
    </location>
</feature>
<evidence type="ECO:0000256" key="5">
    <source>
        <dbReference type="ARBA" id="ARBA00023125"/>
    </source>
</evidence>
<evidence type="ECO:0000256" key="6">
    <source>
        <dbReference type="ARBA" id="ARBA00023163"/>
    </source>
</evidence>
<dbReference type="CDD" id="cd00067">
    <property type="entry name" value="GAL4"/>
    <property type="match status" value="1"/>
</dbReference>
<dbReference type="GO" id="GO:0008270">
    <property type="term" value="F:zinc ion binding"/>
    <property type="evidence" value="ECO:0007669"/>
    <property type="project" value="InterPro"/>
</dbReference>
<evidence type="ECO:0000259" key="9">
    <source>
        <dbReference type="PROSITE" id="PS50048"/>
    </source>
</evidence>
<dbReference type="Pfam" id="PF04082">
    <property type="entry name" value="Fungal_trans"/>
    <property type="match status" value="1"/>
</dbReference>
<feature type="compositionally biased region" description="Polar residues" evidence="8">
    <location>
        <begin position="1"/>
        <end position="11"/>
    </location>
</feature>
<dbReference type="SUPFAM" id="SSF57701">
    <property type="entry name" value="Zn2/Cys6 DNA-binding domain"/>
    <property type="match status" value="1"/>
</dbReference>
<proteinExistence type="predicted"/>
<dbReference type="GO" id="GO:0000981">
    <property type="term" value="F:DNA-binding transcription factor activity, RNA polymerase II-specific"/>
    <property type="evidence" value="ECO:0007669"/>
    <property type="project" value="InterPro"/>
</dbReference>
<feature type="region of interest" description="Disordered" evidence="8">
    <location>
        <begin position="243"/>
        <end position="262"/>
    </location>
</feature>
<evidence type="ECO:0000256" key="8">
    <source>
        <dbReference type="SAM" id="MobiDB-lite"/>
    </source>
</evidence>
<evidence type="ECO:0000313" key="11">
    <source>
        <dbReference type="Proteomes" id="UP001187682"/>
    </source>
</evidence>
<dbReference type="InterPro" id="IPR036864">
    <property type="entry name" value="Zn2-C6_fun-type_DNA-bd_sf"/>
</dbReference>
<dbReference type="Gene3D" id="4.10.240.10">
    <property type="entry name" value="Zn(2)-C6 fungal-type DNA-binding domain"/>
    <property type="match status" value="1"/>
</dbReference>
<evidence type="ECO:0000313" key="10">
    <source>
        <dbReference type="EMBL" id="SPO02311.1"/>
    </source>
</evidence>
<dbReference type="CDD" id="cd12148">
    <property type="entry name" value="fungal_TF_MHR"/>
    <property type="match status" value="1"/>
</dbReference>
<dbReference type="GO" id="GO:0006351">
    <property type="term" value="P:DNA-templated transcription"/>
    <property type="evidence" value="ECO:0007669"/>
    <property type="project" value="InterPro"/>
</dbReference>
<dbReference type="AlphaFoldDB" id="A0AAE8SV38"/>
<evidence type="ECO:0000256" key="3">
    <source>
        <dbReference type="ARBA" id="ARBA00022833"/>
    </source>
</evidence>
<dbReference type="Proteomes" id="UP001187682">
    <property type="component" value="Unassembled WGS sequence"/>
</dbReference>
<dbReference type="SMART" id="SM00906">
    <property type="entry name" value="Fungal_trans"/>
    <property type="match status" value="1"/>
</dbReference>
<comment type="caution">
    <text evidence="10">The sequence shown here is derived from an EMBL/GenBank/DDBJ whole genome shotgun (WGS) entry which is preliminary data.</text>
</comment>
<evidence type="ECO:0000256" key="7">
    <source>
        <dbReference type="ARBA" id="ARBA00023242"/>
    </source>
</evidence>
<evidence type="ECO:0000256" key="1">
    <source>
        <dbReference type="ARBA" id="ARBA00004123"/>
    </source>
</evidence>
<keyword evidence="6" id="KW-0804">Transcription</keyword>
<feature type="compositionally biased region" description="Acidic residues" evidence="8">
    <location>
        <begin position="182"/>
        <end position="194"/>
    </location>
</feature>
<reference evidence="10" key="1">
    <citation type="submission" date="2018-03" db="EMBL/GenBank/DDBJ databases">
        <authorList>
            <person name="Guldener U."/>
        </authorList>
    </citation>
    <scope>NUCLEOTIDE SEQUENCE</scope>
</reference>
<comment type="subcellular location">
    <subcellularLocation>
        <location evidence="1">Nucleus</location>
    </subcellularLocation>
</comment>
<keyword evidence="3" id="KW-0862">Zinc</keyword>
<dbReference type="InterPro" id="IPR051615">
    <property type="entry name" value="Transcr_Regulatory_Elem"/>
</dbReference>
<evidence type="ECO:0000256" key="2">
    <source>
        <dbReference type="ARBA" id="ARBA00022723"/>
    </source>
</evidence>
<feature type="region of interest" description="Disordered" evidence="8">
    <location>
        <begin position="1"/>
        <end position="22"/>
    </location>
</feature>
<protein>
    <recommendedName>
        <fullName evidence="9">Zn(2)-C6 fungal-type domain-containing protein</fullName>
    </recommendedName>
</protein>
<gene>
    <name evidence="10" type="ORF">DNG_04984</name>
</gene>
<dbReference type="PANTHER" id="PTHR31313">
    <property type="entry name" value="TY1 ENHANCER ACTIVATOR"/>
    <property type="match status" value="1"/>
</dbReference>
<evidence type="ECO:0000256" key="4">
    <source>
        <dbReference type="ARBA" id="ARBA00023015"/>
    </source>
</evidence>
<dbReference type="PROSITE" id="PS50048">
    <property type="entry name" value="ZN2_CY6_FUNGAL_2"/>
    <property type="match status" value="1"/>
</dbReference>
<keyword evidence="4" id="KW-0805">Transcription regulation</keyword>
<dbReference type="GO" id="GO:0003677">
    <property type="term" value="F:DNA binding"/>
    <property type="evidence" value="ECO:0007669"/>
    <property type="project" value="UniProtKB-KW"/>
</dbReference>
<dbReference type="Pfam" id="PF00172">
    <property type="entry name" value="Zn_clus"/>
    <property type="match status" value="1"/>
</dbReference>
<keyword evidence="2" id="KW-0479">Metal-binding</keyword>
<organism evidence="10 11">
    <name type="scientific">Cephalotrichum gorgonifer</name>
    <dbReference type="NCBI Taxonomy" id="2041049"/>
    <lineage>
        <taxon>Eukaryota</taxon>
        <taxon>Fungi</taxon>
        <taxon>Dikarya</taxon>
        <taxon>Ascomycota</taxon>
        <taxon>Pezizomycotina</taxon>
        <taxon>Sordariomycetes</taxon>
        <taxon>Hypocreomycetidae</taxon>
        <taxon>Microascales</taxon>
        <taxon>Microascaceae</taxon>
        <taxon>Cephalotrichum</taxon>
    </lineage>
</organism>
<name>A0AAE8SV38_9PEZI</name>
<accession>A0AAE8SV38</accession>
<dbReference type="PANTHER" id="PTHR31313:SF81">
    <property type="entry name" value="TY1 ENHANCER ACTIVATOR"/>
    <property type="match status" value="1"/>
</dbReference>
<dbReference type="GO" id="GO:0005634">
    <property type="term" value="C:nucleus"/>
    <property type="evidence" value="ECO:0007669"/>
    <property type="project" value="UniProtKB-SubCell"/>
</dbReference>
<dbReference type="EMBL" id="ONZQ02000006">
    <property type="protein sequence ID" value="SPO02311.1"/>
    <property type="molecule type" value="Genomic_DNA"/>
</dbReference>